<gene>
    <name evidence="5" type="ORF">HNR28_000134</name>
</gene>
<sequence>MKDILARPPYRLVLIAVCAALSACGAREQAEPPPRPAPTVEVRPDADPAVWTAPGVIAAPESMPLSFRQAGLILQRHAGLGDAVRAGQLLAELDPELWRQNLAAAQAAHQAAREALDVAERQGRRDQAQGREGLIAQAQAEQTRAQLAQARAQYEQARQALARARDQMAYTRLAAGHDGVIVAEQAGTGQNVAAGQPVYTLAWGDGLEAVADLPARRVAGIGPGQAAEVEPMALPGVRLPARVREVARAADPASLGFRVKLRLDAADPALRLGMTATVRFRAPAAGAPRYTLPATALFHRGDGPAVWVVGAGGALALRPVEVAAYGADTVTVAAGIEPGQIVLAQGAHTVSEGQRVQAVPYRPHAAAPAGGGR</sequence>
<proteinExistence type="inferred from homology"/>
<accession>A0A7W9WLV6</accession>
<keyword evidence="3" id="KW-0732">Signal</keyword>
<dbReference type="NCBIfam" id="TIGR01730">
    <property type="entry name" value="RND_mfp"/>
    <property type="match status" value="1"/>
</dbReference>
<comment type="caution">
    <text evidence="5">The sequence shown here is derived from an EMBL/GenBank/DDBJ whole genome shotgun (WGS) entry which is preliminary data.</text>
</comment>
<dbReference type="AlphaFoldDB" id="A0A7W9WLV6"/>
<feature type="domain" description="CusB-like beta-barrel" evidence="4">
    <location>
        <begin position="210"/>
        <end position="283"/>
    </location>
</feature>
<dbReference type="PROSITE" id="PS51257">
    <property type="entry name" value="PROKAR_LIPOPROTEIN"/>
    <property type="match status" value="1"/>
</dbReference>
<evidence type="ECO:0000256" key="3">
    <source>
        <dbReference type="SAM" id="SignalP"/>
    </source>
</evidence>
<organism evidence="5 6">
    <name type="scientific">Castellaniella defragrans</name>
    <name type="common">Alcaligenes defragrans</name>
    <dbReference type="NCBI Taxonomy" id="75697"/>
    <lineage>
        <taxon>Bacteria</taxon>
        <taxon>Pseudomonadati</taxon>
        <taxon>Pseudomonadota</taxon>
        <taxon>Betaproteobacteria</taxon>
        <taxon>Burkholderiales</taxon>
        <taxon>Alcaligenaceae</taxon>
        <taxon>Castellaniella</taxon>
    </lineage>
</organism>
<reference evidence="5 6" key="1">
    <citation type="submission" date="2020-08" db="EMBL/GenBank/DDBJ databases">
        <title>Genomic Encyclopedia of Type Strains, Phase IV (KMG-IV): sequencing the most valuable type-strain genomes for metagenomic binning, comparative biology and taxonomic classification.</title>
        <authorList>
            <person name="Goeker M."/>
        </authorList>
    </citation>
    <scope>NUCLEOTIDE SEQUENCE [LARGE SCALE GENOMIC DNA]</scope>
    <source>
        <strain evidence="5 6">DSM 12141</strain>
    </source>
</reference>
<dbReference type="Proteomes" id="UP000541136">
    <property type="component" value="Unassembled WGS sequence"/>
</dbReference>
<dbReference type="Gene3D" id="2.40.30.170">
    <property type="match status" value="1"/>
</dbReference>
<evidence type="ECO:0000256" key="2">
    <source>
        <dbReference type="SAM" id="Coils"/>
    </source>
</evidence>
<dbReference type="Gene3D" id="2.40.420.20">
    <property type="match status" value="1"/>
</dbReference>
<dbReference type="GO" id="GO:0015562">
    <property type="term" value="F:efflux transmembrane transporter activity"/>
    <property type="evidence" value="ECO:0007669"/>
    <property type="project" value="TreeGrafter"/>
</dbReference>
<evidence type="ECO:0000313" key="5">
    <source>
        <dbReference type="EMBL" id="MBB6082116.1"/>
    </source>
</evidence>
<dbReference type="EMBL" id="JACHIB010000001">
    <property type="protein sequence ID" value="MBB6082116.1"/>
    <property type="molecule type" value="Genomic_DNA"/>
</dbReference>
<evidence type="ECO:0000256" key="1">
    <source>
        <dbReference type="ARBA" id="ARBA00009477"/>
    </source>
</evidence>
<protein>
    <submittedName>
        <fullName evidence="5">RND family efflux transporter MFP subunit</fullName>
    </submittedName>
</protein>
<dbReference type="Gene3D" id="1.10.287.470">
    <property type="entry name" value="Helix hairpin bin"/>
    <property type="match status" value="1"/>
</dbReference>
<feature type="chain" id="PRO_5031552528" evidence="3">
    <location>
        <begin position="26"/>
        <end position="373"/>
    </location>
</feature>
<name>A0A7W9WLV6_CASDE</name>
<dbReference type="InterPro" id="IPR058792">
    <property type="entry name" value="Beta-barrel_RND_2"/>
</dbReference>
<evidence type="ECO:0000313" key="6">
    <source>
        <dbReference type="Proteomes" id="UP000541136"/>
    </source>
</evidence>
<comment type="similarity">
    <text evidence="1">Belongs to the membrane fusion protein (MFP) (TC 8.A.1) family.</text>
</comment>
<dbReference type="PANTHER" id="PTHR30469">
    <property type="entry name" value="MULTIDRUG RESISTANCE PROTEIN MDTA"/>
    <property type="match status" value="1"/>
</dbReference>
<keyword evidence="2" id="KW-0175">Coiled coil</keyword>
<feature type="coiled-coil region" evidence="2">
    <location>
        <begin position="102"/>
        <end position="167"/>
    </location>
</feature>
<dbReference type="SUPFAM" id="SSF111369">
    <property type="entry name" value="HlyD-like secretion proteins"/>
    <property type="match status" value="1"/>
</dbReference>
<dbReference type="RefSeq" id="WP_052355535.1">
    <property type="nucleotide sequence ID" value="NZ_JACHIB010000001.1"/>
</dbReference>
<dbReference type="GO" id="GO:1990281">
    <property type="term" value="C:efflux pump complex"/>
    <property type="evidence" value="ECO:0007669"/>
    <property type="project" value="TreeGrafter"/>
</dbReference>
<dbReference type="Gene3D" id="2.40.50.100">
    <property type="match status" value="1"/>
</dbReference>
<dbReference type="PANTHER" id="PTHR30469:SF15">
    <property type="entry name" value="HLYD FAMILY OF SECRETION PROTEINS"/>
    <property type="match status" value="1"/>
</dbReference>
<dbReference type="InterPro" id="IPR006143">
    <property type="entry name" value="RND_pump_MFP"/>
</dbReference>
<feature type="signal peptide" evidence="3">
    <location>
        <begin position="1"/>
        <end position="25"/>
    </location>
</feature>
<evidence type="ECO:0000259" key="4">
    <source>
        <dbReference type="Pfam" id="PF25954"/>
    </source>
</evidence>
<dbReference type="Pfam" id="PF25954">
    <property type="entry name" value="Beta-barrel_RND_2"/>
    <property type="match status" value="1"/>
</dbReference>